<comment type="similarity">
    <text evidence="6">Belongs to the protein kinase superfamily.</text>
</comment>
<dbReference type="InterPro" id="IPR051681">
    <property type="entry name" value="Ser/Thr_Kinases-Pseudokinases"/>
</dbReference>
<dbReference type="CDD" id="cd13999">
    <property type="entry name" value="STKc_MAP3K-like"/>
    <property type="match status" value="1"/>
</dbReference>
<proteinExistence type="inferred from homology"/>
<dbReference type="PROSITE" id="PS00108">
    <property type="entry name" value="PROTEIN_KINASE_ST"/>
    <property type="match status" value="1"/>
</dbReference>
<dbReference type="InterPro" id="IPR017441">
    <property type="entry name" value="Protein_kinase_ATP_BS"/>
</dbReference>
<feature type="coiled-coil region" evidence="7">
    <location>
        <begin position="17"/>
        <end position="51"/>
    </location>
</feature>
<keyword evidence="4 5" id="KW-0067">ATP-binding</keyword>
<dbReference type="PROSITE" id="PS50011">
    <property type="entry name" value="PROTEIN_KINASE_DOM"/>
    <property type="match status" value="1"/>
</dbReference>
<sequence>MHALIRKLSFRGEDGDHQRLEMQVKCLAEEAQGLHNQVLALEQELNKQRRLKIAFRTHAGNLGDYLKACLQQLEERGVEEQTIAETLAKHHHDGKLTGQQLLLLKEKAYQNGWYIAPNEIDVSNEIVGSGSTSDTYKGMWHGLEVAVKCIRPSFFNDERSAQSFCQEVDLLSRVRHPNVVQFLGACLSIPDKAWIVMEYMFVGTLSEWLHGSKKRSPIRIIPLPPFCERLSVALGIAQGMQYLHECDPRILHRDLKPSNVFLDRKGGVRISDFGYAKILNQNIEAALTGETGTYIYMAPEVVRHEPYNDKCDVYSFGVLLCELLTGVPPYVDMDHRFPVEIAFAVAQGTLRPNLPKELGPIRSQHKVLFELVGSMWEHDPPNRPPFSRITNVLRSVVSSYTGLDNTCKVASPGDAIENLCIGAFCHV</sequence>
<reference evidence="9" key="1">
    <citation type="submission" date="2021-01" db="EMBL/GenBank/DDBJ databases">
        <title>Adiantum capillus-veneris genome.</title>
        <authorList>
            <person name="Fang Y."/>
            <person name="Liao Q."/>
        </authorList>
    </citation>
    <scope>NUCLEOTIDE SEQUENCE</scope>
    <source>
        <strain evidence="9">H3</strain>
        <tissue evidence="9">Leaf</tissue>
    </source>
</reference>
<feature type="domain" description="Protein kinase" evidence="8">
    <location>
        <begin position="121"/>
        <end position="397"/>
    </location>
</feature>
<comment type="caution">
    <text evidence="9">The sequence shown here is derived from an EMBL/GenBank/DDBJ whole genome shotgun (WGS) entry which is preliminary data.</text>
</comment>
<dbReference type="InterPro" id="IPR011009">
    <property type="entry name" value="Kinase-like_dom_sf"/>
</dbReference>
<name>A0A9D4ZMA4_ADICA</name>
<accession>A0A9D4ZMA4</accession>
<evidence type="ECO:0000256" key="4">
    <source>
        <dbReference type="ARBA" id="ARBA00022840"/>
    </source>
</evidence>
<organism evidence="9 10">
    <name type="scientific">Adiantum capillus-veneris</name>
    <name type="common">Maidenhair fern</name>
    <dbReference type="NCBI Taxonomy" id="13818"/>
    <lineage>
        <taxon>Eukaryota</taxon>
        <taxon>Viridiplantae</taxon>
        <taxon>Streptophyta</taxon>
        <taxon>Embryophyta</taxon>
        <taxon>Tracheophyta</taxon>
        <taxon>Polypodiopsida</taxon>
        <taxon>Polypodiidae</taxon>
        <taxon>Polypodiales</taxon>
        <taxon>Pteridineae</taxon>
        <taxon>Pteridaceae</taxon>
        <taxon>Vittarioideae</taxon>
        <taxon>Adiantum</taxon>
    </lineage>
</organism>
<dbReference type="PANTHER" id="PTHR44329">
    <property type="entry name" value="SERINE/THREONINE-PROTEIN KINASE TNNI3K-RELATED"/>
    <property type="match status" value="1"/>
</dbReference>
<gene>
    <name evidence="9" type="ORF">GOP47_0004116</name>
</gene>
<dbReference type="InterPro" id="IPR000719">
    <property type="entry name" value="Prot_kinase_dom"/>
</dbReference>
<evidence type="ECO:0000256" key="7">
    <source>
        <dbReference type="SAM" id="Coils"/>
    </source>
</evidence>
<dbReference type="SUPFAM" id="SSF56112">
    <property type="entry name" value="Protein kinase-like (PK-like)"/>
    <property type="match status" value="1"/>
</dbReference>
<dbReference type="PANTHER" id="PTHR44329:SF11">
    <property type="entry name" value="OS09G0443600 PROTEIN"/>
    <property type="match status" value="1"/>
</dbReference>
<dbReference type="GO" id="GO:0004674">
    <property type="term" value="F:protein serine/threonine kinase activity"/>
    <property type="evidence" value="ECO:0007669"/>
    <property type="project" value="UniProtKB-KW"/>
</dbReference>
<evidence type="ECO:0000313" key="9">
    <source>
        <dbReference type="EMBL" id="KAI5080933.1"/>
    </source>
</evidence>
<dbReference type="Proteomes" id="UP000886520">
    <property type="component" value="Chromosome 4"/>
</dbReference>
<evidence type="ECO:0000259" key="8">
    <source>
        <dbReference type="PROSITE" id="PS50011"/>
    </source>
</evidence>
<evidence type="ECO:0000256" key="3">
    <source>
        <dbReference type="ARBA" id="ARBA00022777"/>
    </source>
</evidence>
<keyword evidence="10" id="KW-1185">Reference proteome</keyword>
<feature type="binding site" evidence="5">
    <location>
        <position position="148"/>
    </location>
    <ligand>
        <name>ATP</name>
        <dbReference type="ChEBI" id="CHEBI:30616"/>
    </ligand>
</feature>
<dbReference type="OrthoDB" id="10261027at2759"/>
<dbReference type="FunFam" id="3.30.200.20:FF:000180">
    <property type="entry name" value="serine/threonine-protein kinase STY46-like"/>
    <property type="match status" value="1"/>
</dbReference>
<dbReference type="AlphaFoldDB" id="A0A9D4ZMA4"/>
<dbReference type="EMBL" id="JABFUD020000004">
    <property type="protein sequence ID" value="KAI5080933.1"/>
    <property type="molecule type" value="Genomic_DNA"/>
</dbReference>
<evidence type="ECO:0000313" key="10">
    <source>
        <dbReference type="Proteomes" id="UP000886520"/>
    </source>
</evidence>
<evidence type="ECO:0000256" key="1">
    <source>
        <dbReference type="ARBA" id="ARBA00022679"/>
    </source>
</evidence>
<dbReference type="InterPro" id="IPR008271">
    <property type="entry name" value="Ser/Thr_kinase_AS"/>
</dbReference>
<keyword evidence="1" id="KW-0808">Transferase</keyword>
<evidence type="ECO:0000256" key="5">
    <source>
        <dbReference type="PROSITE-ProRule" id="PRU10141"/>
    </source>
</evidence>
<keyword evidence="6" id="KW-0723">Serine/threonine-protein kinase</keyword>
<evidence type="ECO:0000256" key="2">
    <source>
        <dbReference type="ARBA" id="ARBA00022741"/>
    </source>
</evidence>
<keyword evidence="7" id="KW-0175">Coiled coil</keyword>
<dbReference type="Pfam" id="PF00069">
    <property type="entry name" value="Pkinase"/>
    <property type="match status" value="1"/>
</dbReference>
<dbReference type="Gene3D" id="1.10.510.10">
    <property type="entry name" value="Transferase(Phosphotransferase) domain 1"/>
    <property type="match status" value="1"/>
</dbReference>
<dbReference type="PROSITE" id="PS00107">
    <property type="entry name" value="PROTEIN_KINASE_ATP"/>
    <property type="match status" value="1"/>
</dbReference>
<dbReference type="SMART" id="SM00220">
    <property type="entry name" value="S_TKc"/>
    <property type="match status" value="1"/>
</dbReference>
<keyword evidence="3" id="KW-0418">Kinase</keyword>
<evidence type="ECO:0000256" key="6">
    <source>
        <dbReference type="RuleBase" id="RU000304"/>
    </source>
</evidence>
<protein>
    <recommendedName>
        <fullName evidence="8">Protein kinase domain-containing protein</fullName>
    </recommendedName>
</protein>
<keyword evidence="2 5" id="KW-0547">Nucleotide-binding</keyword>
<dbReference type="GO" id="GO:0005524">
    <property type="term" value="F:ATP binding"/>
    <property type="evidence" value="ECO:0007669"/>
    <property type="project" value="UniProtKB-UniRule"/>
</dbReference>